<feature type="domain" description="Helicase ATP-binding" evidence="10">
    <location>
        <begin position="257"/>
        <end position="451"/>
    </location>
</feature>
<comment type="similarity">
    <text evidence="2">In the central section; belongs to the CRISPR-associated helicase Cas3 family.</text>
</comment>
<dbReference type="InterPro" id="IPR006674">
    <property type="entry name" value="HD_domain"/>
</dbReference>
<gene>
    <name evidence="12" type="ORF">IV41_GL000110</name>
</gene>
<dbReference type="GO" id="GO:0016787">
    <property type="term" value="F:hydrolase activity"/>
    <property type="evidence" value="ECO:0007669"/>
    <property type="project" value="UniProtKB-KW"/>
</dbReference>
<evidence type="ECO:0000256" key="5">
    <source>
        <dbReference type="ARBA" id="ARBA00022741"/>
    </source>
</evidence>
<evidence type="ECO:0000313" key="12">
    <source>
        <dbReference type="EMBL" id="KRN44682.1"/>
    </source>
</evidence>
<dbReference type="PANTHER" id="PTHR24031">
    <property type="entry name" value="RNA HELICASE"/>
    <property type="match status" value="1"/>
</dbReference>
<comment type="similarity">
    <text evidence="1">In the N-terminal section; belongs to the CRISPR-associated nuclease Cas3-HD family.</text>
</comment>
<evidence type="ECO:0000256" key="4">
    <source>
        <dbReference type="ARBA" id="ARBA00022723"/>
    </source>
</evidence>
<keyword evidence="7" id="KW-0347">Helicase</keyword>
<dbReference type="EMBL" id="JQBA01000010">
    <property type="protein sequence ID" value="KRN44682.1"/>
    <property type="molecule type" value="Genomic_DNA"/>
</dbReference>
<dbReference type="NCBIfam" id="TIGR01596">
    <property type="entry name" value="cas3_HD"/>
    <property type="match status" value="1"/>
</dbReference>
<dbReference type="InterPro" id="IPR014001">
    <property type="entry name" value="Helicase_ATP-bd"/>
</dbReference>
<dbReference type="InterPro" id="IPR006483">
    <property type="entry name" value="CRISPR-assoc_Cas3_HD"/>
</dbReference>
<dbReference type="NCBIfam" id="TIGR01587">
    <property type="entry name" value="cas3_core"/>
    <property type="match status" value="1"/>
</dbReference>
<evidence type="ECO:0000313" key="13">
    <source>
        <dbReference type="Proteomes" id="UP000051639"/>
    </source>
</evidence>
<dbReference type="PROSITE" id="PS51643">
    <property type="entry name" value="HD_CAS3"/>
    <property type="match status" value="1"/>
</dbReference>
<evidence type="ECO:0000256" key="1">
    <source>
        <dbReference type="ARBA" id="ARBA00006847"/>
    </source>
</evidence>
<keyword evidence="3" id="KW-0540">Nuclease</keyword>
<keyword evidence="9" id="KW-0051">Antiviral defense</keyword>
<dbReference type="Proteomes" id="UP000051639">
    <property type="component" value="Unassembled WGS sequence"/>
</dbReference>
<evidence type="ECO:0000256" key="6">
    <source>
        <dbReference type="ARBA" id="ARBA00022801"/>
    </source>
</evidence>
<organism evidence="12 13">
    <name type="scientific">Limosilactobacillus ingluviei</name>
    <dbReference type="NCBI Taxonomy" id="148604"/>
    <lineage>
        <taxon>Bacteria</taxon>
        <taxon>Bacillati</taxon>
        <taxon>Bacillota</taxon>
        <taxon>Bacilli</taxon>
        <taxon>Lactobacillales</taxon>
        <taxon>Lactobacillaceae</taxon>
        <taxon>Limosilactobacillus</taxon>
    </lineage>
</organism>
<dbReference type="InterPro" id="IPR011545">
    <property type="entry name" value="DEAD/DEAH_box_helicase_dom"/>
</dbReference>
<dbReference type="GO" id="GO:0051607">
    <property type="term" value="P:defense response to virus"/>
    <property type="evidence" value="ECO:0007669"/>
    <property type="project" value="UniProtKB-KW"/>
</dbReference>
<dbReference type="OrthoDB" id="9810236at2"/>
<dbReference type="GO" id="GO:0005524">
    <property type="term" value="F:ATP binding"/>
    <property type="evidence" value="ECO:0007669"/>
    <property type="project" value="UniProtKB-KW"/>
</dbReference>
<dbReference type="PROSITE" id="PS51192">
    <property type="entry name" value="HELICASE_ATP_BIND_1"/>
    <property type="match status" value="1"/>
</dbReference>
<dbReference type="SUPFAM" id="SSF52540">
    <property type="entry name" value="P-loop containing nucleoside triphosphate hydrolases"/>
    <property type="match status" value="1"/>
</dbReference>
<dbReference type="InterPro" id="IPR006474">
    <property type="entry name" value="Helicase_Cas3_CRISPR-ass_core"/>
</dbReference>
<dbReference type="RefSeq" id="WP_056994073.1">
    <property type="nucleotide sequence ID" value="NZ_JQBA01000010.1"/>
</dbReference>
<dbReference type="Pfam" id="PF01966">
    <property type="entry name" value="HD"/>
    <property type="match status" value="1"/>
</dbReference>
<keyword evidence="5" id="KW-0547">Nucleotide-binding</keyword>
<keyword evidence="13" id="KW-1185">Reference proteome</keyword>
<dbReference type="CDD" id="cd09641">
    <property type="entry name" value="Cas3''_I"/>
    <property type="match status" value="1"/>
</dbReference>
<feature type="domain" description="HD Cas3-type" evidence="11">
    <location>
        <begin position="11"/>
        <end position="203"/>
    </location>
</feature>
<dbReference type="Pfam" id="PF22590">
    <property type="entry name" value="Cas3-like_C_2"/>
    <property type="match status" value="1"/>
</dbReference>
<evidence type="ECO:0000259" key="10">
    <source>
        <dbReference type="PROSITE" id="PS51192"/>
    </source>
</evidence>
<keyword evidence="8" id="KW-0067">ATP-binding</keyword>
<evidence type="ECO:0000259" key="11">
    <source>
        <dbReference type="PROSITE" id="PS51643"/>
    </source>
</evidence>
<keyword evidence="4" id="KW-0479">Metal-binding</keyword>
<evidence type="ECO:0000256" key="2">
    <source>
        <dbReference type="ARBA" id="ARBA00009046"/>
    </source>
</evidence>
<dbReference type="AlphaFoldDB" id="A0A0R2H4A9"/>
<dbReference type="SUPFAM" id="SSF109604">
    <property type="entry name" value="HD-domain/PDEase-like"/>
    <property type="match status" value="1"/>
</dbReference>
<comment type="caution">
    <text evidence="12">The sequence shown here is derived from an EMBL/GenBank/DDBJ whole genome shotgun (WGS) entry which is preliminary data.</text>
</comment>
<dbReference type="InterPro" id="IPR027417">
    <property type="entry name" value="P-loop_NTPase"/>
</dbReference>
<evidence type="ECO:0000256" key="9">
    <source>
        <dbReference type="ARBA" id="ARBA00023118"/>
    </source>
</evidence>
<name>A0A0R2H4A9_9LACO</name>
<reference evidence="12 13" key="1">
    <citation type="journal article" date="2015" name="Genome Announc.">
        <title>Expanding the biotechnology potential of lactobacilli through comparative genomics of 213 strains and associated genera.</title>
        <authorList>
            <person name="Sun Z."/>
            <person name="Harris H.M."/>
            <person name="McCann A."/>
            <person name="Guo C."/>
            <person name="Argimon S."/>
            <person name="Zhang W."/>
            <person name="Yang X."/>
            <person name="Jeffery I.B."/>
            <person name="Cooney J.C."/>
            <person name="Kagawa T.F."/>
            <person name="Liu W."/>
            <person name="Song Y."/>
            <person name="Salvetti E."/>
            <person name="Wrobel A."/>
            <person name="Rasinkangas P."/>
            <person name="Parkhill J."/>
            <person name="Rea M.C."/>
            <person name="O'Sullivan O."/>
            <person name="Ritari J."/>
            <person name="Douillard F.P."/>
            <person name="Paul Ross R."/>
            <person name="Yang R."/>
            <person name="Briner A.E."/>
            <person name="Felis G.E."/>
            <person name="de Vos W.M."/>
            <person name="Barrangou R."/>
            <person name="Klaenhammer T.R."/>
            <person name="Caufield P.W."/>
            <person name="Cui Y."/>
            <person name="Zhang H."/>
            <person name="O'Toole P.W."/>
        </authorList>
    </citation>
    <scope>NUCLEOTIDE SEQUENCE [LARGE SCALE GENOMIC DNA]</scope>
    <source>
        <strain evidence="12 13">DSM 14792</strain>
    </source>
</reference>
<dbReference type="GO" id="GO:0003676">
    <property type="term" value="F:nucleic acid binding"/>
    <property type="evidence" value="ECO:0007669"/>
    <property type="project" value="InterPro"/>
</dbReference>
<dbReference type="PATRIC" id="fig|148604.4.peg.109"/>
<dbReference type="InterPro" id="IPR054712">
    <property type="entry name" value="Cas3-like_dom"/>
</dbReference>
<dbReference type="GO" id="GO:0046872">
    <property type="term" value="F:metal ion binding"/>
    <property type="evidence" value="ECO:0007669"/>
    <property type="project" value="UniProtKB-KW"/>
</dbReference>
<dbReference type="CDD" id="cd17930">
    <property type="entry name" value="DEXHc_cas3"/>
    <property type="match status" value="1"/>
</dbReference>
<dbReference type="GO" id="GO:0004386">
    <property type="term" value="F:helicase activity"/>
    <property type="evidence" value="ECO:0007669"/>
    <property type="project" value="UniProtKB-KW"/>
</dbReference>
<dbReference type="Gene3D" id="1.10.3210.30">
    <property type="match status" value="1"/>
</dbReference>
<dbReference type="Pfam" id="PF00270">
    <property type="entry name" value="DEAD"/>
    <property type="match status" value="1"/>
</dbReference>
<protein>
    <recommendedName>
        <fullName evidence="14">CRISPR-associated helicase Cas3</fullName>
    </recommendedName>
</protein>
<proteinExistence type="inferred from homology"/>
<dbReference type="GO" id="GO:0004518">
    <property type="term" value="F:nuclease activity"/>
    <property type="evidence" value="ECO:0007669"/>
    <property type="project" value="UniProtKB-KW"/>
</dbReference>
<evidence type="ECO:0000256" key="7">
    <source>
        <dbReference type="ARBA" id="ARBA00022806"/>
    </source>
</evidence>
<sequence>MEYIAHTAADPTKRDQLLKDHLLQSQQLAKRFATGTGLELTAGLIALLHDAGKYSNEFQAYIHQAKRDPRSVKRGSVDHATAGGQILLKVFKNEPLLGQLISNVVISHHNAFGVKDFYSLDDESPFLKRIEETKNDLTTIKDRFFSEVMDETAFRKLIAETTVELHRYVDNVILKSCDTTEQLRMLFFTQKALSSILIDADRTNTVEFEEGKVAVLKERSQLFEQYHTKLLARLRDFGAPTTPINKLRNELSDQCDAFAERGDGIYTLSSPTGAGKTIASLRYALHEAVKTGKRHIIYVIPYTSIIEQNSQVFREFLNGDPKDPSNVLEFHSNVTGKIEPPDKEKEAKELDHLDLAESSWDSPIIVTTMVQFQNVIFARGTRNARRFHNLLNSVLIFDEIQSIPPKTIKMFNAAINYLAILGNSDVLLCTATQPGLEGVTDGIHLSPDPEVISNLAQTAEQFRRVEIIDKSTQEASLDEIVALLQKVYEQTDSALAIFNTKGAVRKVYEELQGQLPGVYHLSTSMCAAHRKQTLAEIKQRLKAGQPTLCISTQLIEAGVDISFKAIVRSLAGVDSIAQAAGRCNRNGERKLGQVYLIKPCSNVEDIENNENLKEIKDGREAAKTILEQLGQHPTDLLKPKWIKRYFDEYYEKLSERLGYPHDDAFATFDLYDQLIGKTKLDEAHKRGLALAANAETIARNFAVIENDTIGVLVPYQDGKTLIADFNGDQDKLRMRDLKAMFHQAQPYLINAYRENLKGLIDKEIVVPLPLLTTADTFVYAVMDERYYDPKLGLVVNPTNTLTVDDFVL</sequence>
<evidence type="ECO:0008006" key="14">
    <source>
        <dbReference type="Google" id="ProtNLM"/>
    </source>
</evidence>
<keyword evidence="6" id="KW-0378">Hydrolase</keyword>
<dbReference type="Gene3D" id="3.40.50.300">
    <property type="entry name" value="P-loop containing nucleotide triphosphate hydrolases"/>
    <property type="match status" value="2"/>
</dbReference>
<dbReference type="SMART" id="SM00487">
    <property type="entry name" value="DEXDc"/>
    <property type="match status" value="1"/>
</dbReference>
<dbReference type="InterPro" id="IPR038257">
    <property type="entry name" value="CRISPR-assoc_Cas3_HD_sf"/>
</dbReference>
<evidence type="ECO:0000256" key="8">
    <source>
        <dbReference type="ARBA" id="ARBA00022840"/>
    </source>
</evidence>
<accession>A0A0R2H4A9</accession>
<evidence type="ECO:0000256" key="3">
    <source>
        <dbReference type="ARBA" id="ARBA00022722"/>
    </source>
</evidence>